<dbReference type="EMBL" id="JAIPME010000002">
    <property type="protein sequence ID" value="MBZ2387336.1"/>
    <property type="molecule type" value="Genomic_DNA"/>
</dbReference>
<dbReference type="Proteomes" id="UP000734271">
    <property type="component" value="Unassembled WGS sequence"/>
</dbReference>
<feature type="coiled-coil region" evidence="1">
    <location>
        <begin position="407"/>
        <end position="434"/>
    </location>
</feature>
<organism evidence="2 3">
    <name type="scientific">Anaerococcus murdochii</name>
    <dbReference type="NCBI Taxonomy" id="411577"/>
    <lineage>
        <taxon>Bacteria</taxon>
        <taxon>Bacillati</taxon>
        <taxon>Bacillota</taxon>
        <taxon>Tissierellia</taxon>
        <taxon>Tissierellales</taxon>
        <taxon>Peptoniphilaceae</taxon>
        <taxon>Anaerococcus</taxon>
    </lineage>
</organism>
<keyword evidence="3" id="KW-1185">Reference proteome</keyword>
<feature type="coiled-coil region" evidence="1">
    <location>
        <begin position="458"/>
        <end position="492"/>
    </location>
</feature>
<evidence type="ECO:0000313" key="2">
    <source>
        <dbReference type="EMBL" id="MBZ2387336.1"/>
    </source>
</evidence>
<evidence type="ECO:0008006" key="4">
    <source>
        <dbReference type="Google" id="ProtNLM"/>
    </source>
</evidence>
<sequence length="545" mass="65068">MPIVKLVSVVHDGSKRIAEKATSNLIEYNYDVQKRPPSGVVNLLDYADNKNKNFDNEEFISTINGLSKNKNVAKKQLMMTRANRLWEKNRHDPKPKKNSRFLYHFVVSFNKYDTEKFSWEQLHKFSEQVAKEICGSEYQSYLSSHLPSSDESNDYFHTHIVINAYSKKYKGNKLHIPEGYVEKLISKTNKLANVFGYSEVSEPEMISSMKKDKSWYEHKKYKNNDSWKEELKKDLYYVRNNSKDFYDYIDKVEKLGYKVRYKNPNTGKEYKTISYSPRKDQAEAKAVRGKTLGYEFTKLGLQEYFSLSFEERKEYEKKKIKDELSKIKNEEEKMRTLNNKIFNKIMYAGELRKIKKYDKNKNEKTKLEIDLELEANYLREKEIESSDYIKDLYHTLNFVSMLKIKSYEELNEKIKEKDELFKKLFNERNELNKTLDEYNLYLEYFDFAKQEGKLKYAESRSTITLEELKTEKELLEKQIITLNKKIDNLKVYSKDLLKSKKFYDSKETLHEHKAAQKSWIEREEKKVAKTNVKKEILDKELMNRG</sequence>
<keyword evidence="1" id="KW-0175">Coiled coil</keyword>
<feature type="coiled-coil region" evidence="1">
    <location>
        <begin position="310"/>
        <end position="340"/>
    </location>
</feature>
<gene>
    <name evidence="2" type="ORF">K8P03_08580</name>
</gene>
<dbReference type="RefSeq" id="WP_223420281.1">
    <property type="nucleotide sequence ID" value="NZ_JAIPME010000002.1"/>
</dbReference>
<accession>A0ABS7T0P5</accession>
<name>A0ABS7T0P5_9FIRM</name>
<evidence type="ECO:0000313" key="3">
    <source>
        <dbReference type="Proteomes" id="UP000734271"/>
    </source>
</evidence>
<comment type="caution">
    <text evidence="2">The sequence shown here is derived from an EMBL/GenBank/DDBJ whole genome shotgun (WGS) entry which is preliminary data.</text>
</comment>
<protein>
    <recommendedName>
        <fullName evidence="4">Relaxase/mobilization nuclease family protein</fullName>
    </recommendedName>
</protein>
<proteinExistence type="predicted"/>
<evidence type="ECO:0000256" key="1">
    <source>
        <dbReference type="SAM" id="Coils"/>
    </source>
</evidence>
<reference evidence="2 3" key="1">
    <citation type="submission" date="2021-08" db="EMBL/GenBank/DDBJ databases">
        <title>FDA dAtabase for Regulatory Grade micrObial Sequences (FDA-ARGOS): Supporting development and validation of Infectious Disease Dx tests.</title>
        <authorList>
            <person name="Sproer C."/>
            <person name="Gronow S."/>
            <person name="Severitt S."/>
            <person name="Schroder I."/>
            <person name="Tallon L."/>
            <person name="Sadzewicz L."/>
            <person name="Zhao X."/>
            <person name="Boylan J."/>
            <person name="Ott S."/>
            <person name="Bowen H."/>
            <person name="Vavikolanu K."/>
            <person name="Hazen T."/>
            <person name="Aluvathingal J."/>
            <person name="Nadendla S."/>
            <person name="Lowell S."/>
            <person name="Myers T."/>
            <person name="Yan Y."/>
            <person name="Sichtig H."/>
        </authorList>
    </citation>
    <scope>NUCLEOTIDE SEQUENCE [LARGE SCALE GENOMIC DNA]</scope>
    <source>
        <strain evidence="2 3">FDAARGOS_1460</strain>
    </source>
</reference>